<dbReference type="AlphaFoldDB" id="V2XLB6"/>
<gene>
    <name evidence="1" type="ORF">GCWU0000282_001850</name>
</gene>
<sequence length="339" mass="38802">MCTNVYADTDDESESYADSYDTVIDDYYDYVATYNSKSSKAERYKCLAEMALFSGKLNLKDIGYTIEDITGDDIPELIFGKVEKYDGENSTGKHVRAVYSIVKGEPKLIFQSKDGNSYSNIGDGKFAYSGNSGQYQTFGVCGLTESGNKRKWDNFYFIKTKKVYGYYRTILFNNKTGKTDEKSSKEKTIRDTEFTKVWKKVFDRVKPMEMTPFSLYTRMSVYYKEDVKGKFKNYKKYELESGEPEARVFFVPSKTVKNFKLIGLTFKSSDDEGNIVYDQNVLYQTKTLTPKKPLLADVHMFGTIPNLGISYVDDSGRTHKYIVNQSGEDGSLLLTKEDF</sequence>
<dbReference type="STRING" id="592026.GCWU0000282_001850"/>
<comment type="caution">
    <text evidence="1">The sequence shown here is derived from an EMBL/GenBank/DDBJ whole genome shotgun (WGS) entry which is preliminary data.</text>
</comment>
<evidence type="ECO:0000313" key="2">
    <source>
        <dbReference type="Proteomes" id="UP000018227"/>
    </source>
</evidence>
<evidence type="ECO:0000313" key="1">
    <source>
        <dbReference type="EMBL" id="ESL02979.1"/>
    </source>
</evidence>
<accession>V2XLB6</accession>
<organism evidence="1 2">
    <name type="scientific">Catonella morbi ATCC 51271</name>
    <dbReference type="NCBI Taxonomy" id="592026"/>
    <lineage>
        <taxon>Bacteria</taxon>
        <taxon>Bacillati</taxon>
        <taxon>Bacillota</taxon>
        <taxon>Clostridia</taxon>
        <taxon>Lachnospirales</taxon>
        <taxon>Lachnospiraceae</taxon>
        <taxon>Catonella</taxon>
    </lineage>
</organism>
<dbReference type="eggNOG" id="ENOG5032TVG">
    <property type="taxonomic scope" value="Bacteria"/>
</dbReference>
<dbReference type="EMBL" id="ACIL03000013">
    <property type="protein sequence ID" value="ESL02979.1"/>
    <property type="molecule type" value="Genomic_DNA"/>
</dbReference>
<reference evidence="1 2" key="1">
    <citation type="submission" date="2013-06" db="EMBL/GenBank/DDBJ databases">
        <authorList>
            <person name="Weinstock G."/>
            <person name="Sodergren E."/>
            <person name="Clifton S."/>
            <person name="Fulton L."/>
            <person name="Fulton B."/>
            <person name="Courtney L."/>
            <person name="Fronick C."/>
            <person name="Harrison M."/>
            <person name="Strong C."/>
            <person name="Farmer C."/>
            <person name="Delahaunty K."/>
            <person name="Markovic C."/>
            <person name="Hall O."/>
            <person name="Minx P."/>
            <person name="Tomlinson C."/>
            <person name="Mitreva M."/>
            <person name="Nelson J."/>
            <person name="Hou S."/>
            <person name="Wollam A."/>
            <person name="Pepin K.H."/>
            <person name="Johnson M."/>
            <person name="Bhonagiri V."/>
            <person name="Nash W.E."/>
            <person name="Warren W."/>
            <person name="Chinwalla A."/>
            <person name="Mardis E.R."/>
            <person name="Wilson R.K."/>
        </authorList>
    </citation>
    <scope>NUCLEOTIDE SEQUENCE [LARGE SCALE GENOMIC DNA]</scope>
    <source>
        <strain evidence="1 2">ATCC 51271</strain>
    </source>
</reference>
<dbReference type="HOGENOM" id="CLU_768921_0_0_9"/>
<dbReference type="RefSeq" id="WP_023354721.1">
    <property type="nucleotide sequence ID" value="NZ_KI535368.1"/>
</dbReference>
<proteinExistence type="predicted"/>
<keyword evidence="2" id="KW-1185">Reference proteome</keyword>
<name>V2XLB6_9FIRM</name>
<protein>
    <submittedName>
        <fullName evidence="1">Uncharacterized protein</fullName>
    </submittedName>
</protein>
<dbReference type="Proteomes" id="UP000018227">
    <property type="component" value="Unassembled WGS sequence"/>
</dbReference>
<dbReference type="OrthoDB" id="2003120at2"/>